<evidence type="ECO:0000313" key="2">
    <source>
        <dbReference type="EMBL" id="KAL2045965.1"/>
    </source>
</evidence>
<gene>
    <name evidence="2" type="ORF">ABVK25_011890</name>
</gene>
<proteinExistence type="predicted"/>
<dbReference type="EMBL" id="JBHFEH010000125">
    <property type="protein sequence ID" value="KAL2045965.1"/>
    <property type="molecule type" value="Genomic_DNA"/>
</dbReference>
<feature type="region of interest" description="Disordered" evidence="1">
    <location>
        <begin position="224"/>
        <end position="293"/>
    </location>
</feature>
<evidence type="ECO:0000313" key="3">
    <source>
        <dbReference type="Proteomes" id="UP001590951"/>
    </source>
</evidence>
<organism evidence="2 3">
    <name type="scientific">Lepraria finkii</name>
    <dbReference type="NCBI Taxonomy" id="1340010"/>
    <lineage>
        <taxon>Eukaryota</taxon>
        <taxon>Fungi</taxon>
        <taxon>Dikarya</taxon>
        <taxon>Ascomycota</taxon>
        <taxon>Pezizomycotina</taxon>
        <taxon>Lecanoromycetes</taxon>
        <taxon>OSLEUM clade</taxon>
        <taxon>Lecanoromycetidae</taxon>
        <taxon>Lecanorales</taxon>
        <taxon>Lecanorineae</taxon>
        <taxon>Stereocaulaceae</taxon>
        <taxon>Lepraria</taxon>
    </lineage>
</organism>
<protein>
    <submittedName>
        <fullName evidence="2">Uncharacterized protein</fullName>
    </submittedName>
</protein>
<feature type="region of interest" description="Disordered" evidence="1">
    <location>
        <begin position="16"/>
        <end position="51"/>
    </location>
</feature>
<name>A0ABR4AJL8_9LECA</name>
<comment type="caution">
    <text evidence="2">The sequence shown here is derived from an EMBL/GenBank/DDBJ whole genome shotgun (WGS) entry which is preliminary data.</text>
</comment>
<feature type="compositionally biased region" description="Low complexity" evidence="1">
    <location>
        <begin position="38"/>
        <end position="51"/>
    </location>
</feature>
<keyword evidence="3" id="KW-1185">Reference proteome</keyword>
<reference evidence="2 3" key="1">
    <citation type="submission" date="2024-09" db="EMBL/GenBank/DDBJ databases">
        <title>Rethinking Asexuality: The Enigmatic Case of Functional Sexual Genes in Lepraria (Stereocaulaceae).</title>
        <authorList>
            <person name="Doellman M."/>
            <person name="Sun Y."/>
            <person name="Barcenas-Pena A."/>
            <person name="Lumbsch H.T."/>
            <person name="Grewe F."/>
        </authorList>
    </citation>
    <scope>NUCLEOTIDE SEQUENCE [LARGE SCALE GENOMIC DNA]</scope>
    <source>
        <strain evidence="2 3">Grewe 0041</strain>
    </source>
</reference>
<sequence>MAAVYQSQFVQNAVNPSADGYHHGPIPNNNPGWVPPRQATAQAASAASEAAGTGRLPIPPVLASDNIDNPPNPAVAMSTLNTGVCDIDMGGAMCGVVFNAAPALDSNVATRERGTQVHNPARVNTPGNVRNDGNNAIRLFVVSQGWRTANYVHEPGRGPIGGPLDRFATECETIAAADPAFAASFGTRFHRDPAAVKHKPRISKRAALSDGFVESDEGRVHALPMLTIAQPVPVSTPGSGRSRKRGPDVPPGPNRDSSPSPSTRGGRKAPRANKRPRSGNAPSRRLRVRAASGPWARLSICLA</sequence>
<evidence type="ECO:0000256" key="1">
    <source>
        <dbReference type="SAM" id="MobiDB-lite"/>
    </source>
</evidence>
<accession>A0ABR4AJL8</accession>
<feature type="compositionally biased region" description="Basic residues" evidence="1">
    <location>
        <begin position="265"/>
        <end position="277"/>
    </location>
</feature>
<dbReference type="Proteomes" id="UP001590951">
    <property type="component" value="Unassembled WGS sequence"/>
</dbReference>